<keyword evidence="2" id="KW-0805">Transcription regulation</keyword>
<reference evidence="5 7" key="1">
    <citation type="submission" date="2024-04" db="EMBL/GenBank/DDBJ databases">
        <title>Tritrichomonas musculus Genome.</title>
        <authorList>
            <person name="Alves-Ferreira E."/>
            <person name="Grigg M."/>
            <person name="Lorenzi H."/>
            <person name="Galac M."/>
        </authorList>
    </citation>
    <scope>NUCLEOTIDE SEQUENCE [LARGE SCALE GENOMIC DNA]</scope>
    <source>
        <strain evidence="5 7">EAF2021</strain>
    </source>
</reference>
<protein>
    <submittedName>
        <fullName evidence="5">Uncharacterized protein</fullName>
    </submittedName>
</protein>
<comment type="caution">
    <text evidence="5">The sequence shown here is derived from an EMBL/GenBank/DDBJ whole genome shotgun (WGS) entry which is preliminary data.</text>
</comment>
<evidence type="ECO:0000313" key="5">
    <source>
        <dbReference type="EMBL" id="KAK8835356.1"/>
    </source>
</evidence>
<dbReference type="EMBL" id="JAPFFF010000173">
    <property type="protein sequence ID" value="KAK8835356.1"/>
    <property type="molecule type" value="Genomic_DNA"/>
</dbReference>
<sequence>MHPTASVSVQVSNDIEASLNALKPVGNFYMHRKDVAEIKQKLQKIVPEKYWSTLAYYIHGMCPKPQYDHDMHKYLTTDEAKYLHNELLRRIIFNAHFSRIPPPDVPITKSIKAKPPIPPIKPIFHDRDYKAIQFKPTTAFDLGYIPSAKDLGSRINQLLELHKLTADQEAIQQIYFGLRNYILKLLKKSYEMISPSSNYIEAKKVSAHNVLYILRSNEALSSIVSLSVITKYSSC</sequence>
<organism evidence="5 7">
    <name type="scientific">Tritrichomonas musculus</name>
    <dbReference type="NCBI Taxonomy" id="1915356"/>
    <lineage>
        <taxon>Eukaryota</taxon>
        <taxon>Metamonada</taxon>
        <taxon>Parabasalia</taxon>
        <taxon>Tritrichomonadida</taxon>
        <taxon>Tritrichomonadidae</taxon>
        <taxon>Tritrichomonas</taxon>
    </lineage>
</organism>
<dbReference type="EMBL" id="JAPFFF010000005">
    <property type="protein sequence ID" value="KAK8888928.1"/>
    <property type="molecule type" value="Genomic_DNA"/>
</dbReference>
<keyword evidence="3" id="KW-0804">Transcription</keyword>
<keyword evidence="4" id="KW-0539">Nucleus</keyword>
<keyword evidence="7" id="KW-1185">Reference proteome</keyword>
<dbReference type="InterPro" id="IPR024738">
    <property type="entry name" value="Hfi1/Tada1"/>
</dbReference>
<evidence type="ECO:0000256" key="2">
    <source>
        <dbReference type="ARBA" id="ARBA00023015"/>
    </source>
</evidence>
<dbReference type="PANTHER" id="PTHR21277:SF5">
    <property type="entry name" value="TRANSCRIPTIONAL ADAPTER 1"/>
    <property type="match status" value="1"/>
</dbReference>
<accession>A0ABR2GNW1</accession>
<evidence type="ECO:0000256" key="1">
    <source>
        <dbReference type="ARBA" id="ARBA00004123"/>
    </source>
</evidence>
<gene>
    <name evidence="5" type="ORF">M9Y10_012882</name>
    <name evidence="6" type="ORF">M9Y10_033669</name>
</gene>
<dbReference type="Proteomes" id="UP001470230">
    <property type="component" value="Unassembled WGS sequence"/>
</dbReference>
<dbReference type="Pfam" id="PF12767">
    <property type="entry name" value="SAGA-Tad1"/>
    <property type="match status" value="1"/>
</dbReference>
<comment type="subcellular location">
    <subcellularLocation>
        <location evidence="1">Nucleus</location>
    </subcellularLocation>
</comment>
<name>A0ABR2GNW1_9EUKA</name>
<evidence type="ECO:0000256" key="4">
    <source>
        <dbReference type="ARBA" id="ARBA00023242"/>
    </source>
</evidence>
<evidence type="ECO:0000313" key="7">
    <source>
        <dbReference type="Proteomes" id="UP001470230"/>
    </source>
</evidence>
<dbReference type="PANTHER" id="PTHR21277">
    <property type="entry name" value="TRANSCRIPTIONAL ADAPTER 1"/>
    <property type="match status" value="1"/>
</dbReference>
<evidence type="ECO:0000256" key="3">
    <source>
        <dbReference type="ARBA" id="ARBA00023163"/>
    </source>
</evidence>
<evidence type="ECO:0000313" key="6">
    <source>
        <dbReference type="EMBL" id="KAK8888928.1"/>
    </source>
</evidence>
<proteinExistence type="predicted"/>